<feature type="domain" description="Glycosyltransferase 2-like" evidence="2">
    <location>
        <begin position="15"/>
        <end position="119"/>
    </location>
</feature>
<gene>
    <name evidence="3" type="ORF">C8D93_102504</name>
</gene>
<dbReference type="PANTHER" id="PTHR43685">
    <property type="entry name" value="GLYCOSYLTRANSFERASE"/>
    <property type="match status" value="1"/>
</dbReference>
<dbReference type="AlphaFoldDB" id="A0A318EIE0"/>
<accession>A0A318EIE0</accession>
<dbReference type="Pfam" id="PF00535">
    <property type="entry name" value="Glycos_transf_2"/>
    <property type="match status" value="1"/>
</dbReference>
<comment type="caution">
    <text evidence="3">The sequence shown here is derived from an EMBL/GenBank/DDBJ whole genome shotgun (WGS) entry which is preliminary data.</text>
</comment>
<evidence type="ECO:0000256" key="1">
    <source>
        <dbReference type="SAM" id="MobiDB-lite"/>
    </source>
</evidence>
<dbReference type="GO" id="GO:0016740">
    <property type="term" value="F:transferase activity"/>
    <property type="evidence" value="ECO:0007669"/>
    <property type="project" value="UniProtKB-KW"/>
</dbReference>
<dbReference type="InterPro" id="IPR029044">
    <property type="entry name" value="Nucleotide-diphossugar_trans"/>
</dbReference>
<dbReference type="Proteomes" id="UP000248330">
    <property type="component" value="Unassembled WGS sequence"/>
</dbReference>
<name>A0A318EIE0_9GAMM</name>
<dbReference type="OrthoDB" id="9805612at2"/>
<dbReference type="Gene3D" id="3.90.550.10">
    <property type="entry name" value="Spore Coat Polysaccharide Biosynthesis Protein SpsA, Chain A"/>
    <property type="match status" value="1"/>
</dbReference>
<dbReference type="PANTHER" id="PTHR43685:SF11">
    <property type="entry name" value="GLYCOSYLTRANSFERASE TAGX-RELATED"/>
    <property type="match status" value="1"/>
</dbReference>
<dbReference type="InterPro" id="IPR050834">
    <property type="entry name" value="Glycosyltransf_2"/>
</dbReference>
<dbReference type="EMBL" id="QICN01000002">
    <property type="protein sequence ID" value="PXV70645.1"/>
    <property type="molecule type" value="Genomic_DNA"/>
</dbReference>
<proteinExistence type="predicted"/>
<sequence length="337" mass="38106">MHAESAHTAPPPLFTVLIPTYNRARLLLRALDSVAAQGWRDFEILLVDDGSTDGSLAAALRWSRRRDQPLRWLRQAHAGVHAAYNSGVAAALGELVVVLGSDDLLLPDSLTRLARAWHAIPSSRRAMYCGIAGHGVHWRSGRLVGDRYPAAIWDADHLELKLGRRIGGDKPGAYRRDLLLQHPFPVFAGEPFMRESFVLKRLALDYRTRYLDEVFQLFDYQQDGLSARVRDLRRRSPRGLRLYFREDANRYTVAYGMAARYGAHVRYVRHALASGAGLRALWREMRHKGWLLAGLVPGTLKWLRDCWVLAAQRRADQRPPAQREPAAGDFQRGSSMS</sequence>
<evidence type="ECO:0000259" key="2">
    <source>
        <dbReference type="Pfam" id="PF00535"/>
    </source>
</evidence>
<reference evidence="3 4" key="1">
    <citation type="submission" date="2018-04" db="EMBL/GenBank/DDBJ databases">
        <title>Genomic Encyclopedia of Type Strains, Phase IV (KMG-IV): sequencing the most valuable type-strain genomes for metagenomic binning, comparative biology and taxonomic classification.</title>
        <authorList>
            <person name="Goeker M."/>
        </authorList>
    </citation>
    <scope>NUCLEOTIDE SEQUENCE [LARGE SCALE GENOMIC DNA]</scope>
    <source>
        <strain evidence="3 4">DSM 104150</strain>
    </source>
</reference>
<feature type="compositionally biased region" description="Low complexity" evidence="1">
    <location>
        <begin position="318"/>
        <end position="327"/>
    </location>
</feature>
<feature type="region of interest" description="Disordered" evidence="1">
    <location>
        <begin position="317"/>
        <end position="337"/>
    </location>
</feature>
<dbReference type="InterPro" id="IPR001173">
    <property type="entry name" value="Glyco_trans_2-like"/>
</dbReference>
<evidence type="ECO:0000313" key="4">
    <source>
        <dbReference type="Proteomes" id="UP000248330"/>
    </source>
</evidence>
<dbReference type="RefSeq" id="WP_110264293.1">
    <property type="nucleotide sequence ID" value="NZ_CAKZQT010000035.1"/>
</dbReference>
<protein>
    <submittedName>
        <fullName evidence="3">Glycosyltransferase involved in cell wall biosynthesis</fullName>
    </submittedName>
</protein>
<keyword evidence="4" id="KW-1185">Reference proteome</keyword>
<evidence type="ECO:0000313" key="3">
    <source>
        <dbReference type="EMBL" id="PXV70645.1"/>
    </source>
</evidence>
<dbReference type="CDD" id="cd00761">
    <property type="entry name" value="Glyco_tranf_GTA_type"/>
    <property type="match status" value="1"/>
</dbReference>
<keyword evidence="3" id="KW-0808">Transferase</keyword>
<dbReference type="SUPFAM" id="SSF53448">
    <property type="entry name" value="Nucleotide-diphospho-sugar transferases"/>
    <property type="match status" value="1"/>
</dbReference>
<organism evidence="3 4">
    <name type="scientific">Sinimarinibacterium flocculans</name>
    <dbReference type="NCBI Taxonomy" id="985250"/>
    <lineage>
        <taxon>Bacteria</taxon>
        <taxon>Pseudomonadati</taxon>
        <taxon>Pseudomonadota</taxon>
        <taxon>Gammaproteobacteria</taxon>
        <taxon>Nevskiales</taxon>
        <taxon>Nevskiaceae</taxon>
        <taxon>Sinimarinibacterium</taxon>
    </lineage>
</organism>